<comment type="caution">
    <text evidence="1">The sequence shown here is derived from an EMBL/GenBank/DDBJ whole genome shotgun (WGS) entry which is preliminary data.</text>
</comment>
<accession>A0AA39Y3C5</accession>
<organism evidence="1 2">
    <name type="scientific">Lasiodiplodia hormozganensis</name>
    <dbReference type="NCBI Taxonomy" id="869390"/>
    <lineage>
        <taxon>Eukaryota</taxon>
        <taxon>Fungi</taxon>
        <taxon>Dikarya</taxon>
        <taxon>Ascomycota</taxon>
        <taxon>Pezizomycotina</taxon>
        <taxon>Dothideomycetes</taxon>
        <taxon>Dothideomycetes incertae sedis</taxon>
        <taxon>Botryosphaeriales</taxon>
        <taxon>Botryosphaeriaceae</taxon>
        <taxon>Lasiodiplodia</taxon>
    </lineage>
</organism>
<evidence type="ECO:0000313" key="2">
    <source>
        <dbReference type="Proteomes" id="UP001175001"/>
    </source>
</evidence>
<dbReference type="EMBL" id="JAUJDW010000055">
    <property type="protein sequence ID" value="KAK0645287.1"/>
    <property type="molecule type" value="Genomic_DNA"/>
</dbReference>
<sequence>MERPYIDSFAPGGQWTWLAVSQIVVGGLSSAVAADVQLGPAKSGQIVVGGLSSVIVEVSKETYHFGSSHANSIWKQKSAE</sequence>
<evidence type="ECO:0000313" key="1">
    <source>
        <dbReference type="EMBL" id="KAK0645287.1"/>
    </source>
</evidence>
<dbReference type="Proteomes" id="UP001175001">
    <property type="component" value="Unassembled WGS sequence"/>
</dbReference>
<gene>
    <name evidence="1" type="ORF">DIS24_g8044</name>
</gene>
<protein>
    <submittedName>
        <fullName evidence="1">Uncharacterized protein</fullName>
    </submittedName>
</protein>
<proteinExistence type="predicted"/>
<reference evidence="1" key="1">
    <citation type="submission" date="2023-06" db="EMBL/GenBank/DDBJ databases">
        <title>Multi-omics analyses reveal the molecular pathogenesis toolkit of Lasiodiplodia hormozganensis, a cross-kingdom pathogen.</title>
        <authorList>
            <person name="Felix C."/>
            <person name="Meneses R."/>
            <person name="Goncalves M.F.M."/>
            <person name="Tilleman L."/>
            <person name="Duarte A.S."/>
            <person name="Jorrin-Novo J.V."/>
            <person name="Van De Peer Y."/>
            <person name="Deforce D."/>
            <person name="Van Nieuwerburgh F."/>
            <person name="Esteves A.C."/>
            <person name="Alves A."/>
        </authorList>
    </citation>
    <scope>NUCLEOTIDE SEQUENCE</scope>
    <source>
        <strain evidence="1">CBS 339.90</strain>
    </source>
</reference>
<keyword evidence="2" id="KW-1185">Reference proteome</keyword>
<name>A0AA39Y3C5_9PEZI</name>
<dbReference type="AlphaFoldDB" id="A0AA39Y3C5"/>